<dbReference type="AlphaFoldDB" id="A0A822XDW2"/>
<keyword evidence="1" id="KW-0812">Transmembrane</keyword>
<evidence type="ECO:0000313" key="3">
    <source>
        <dbReference type="Proteomes" id="UP000607653"/>
    </source>
</evidence>
<proteinExistence type="predicted"/>
<protein>
    <recommendedName>
        <fullName evidence="4">Transmembrane protein</fullName>
    </recommendedName>
</protein>
<comment type="caution">
    <text evidence="2">The sequence shown here is derived from an EMBL/GenBank/DDBJ whole genome shotgun (WGS) entry which is preliminary data.</text>
</comment>
<keyword evidence="3" id="KW-1185">Reference proteome</keyword>
<evidence type="ECO:0008006" key="4">
    <source>
        <dbReference type="Google" id="ProtNLM"/>
    </source>
</evidence>
<reference evidence="2 3" key="1">
    <citation type="journal article" date="2020" name="Mol. Biol. Evol.">
        <title>Distinct Expression and Methylation Patterns for Genes with Different Fates following a Single Whole-Genome Duplication in Flowering Plants.</title>
        <authorList>
            <person name="Shi T."/>
            <person name="Rahmani R.S."/>
            <person name="Gugger P.F."/>
            <person name="Wang M."/>
            <person name="Li H."/>
            <person name="Zhang Y."/>
            <person name="Li Z."/>
            <person name="Wang Q."/>
            <person name="Van de Peer Y."/>
            <person name="Marchal K."/>
            <person name="Chen J."/>
        </authorList>
    </citation>
    <scope>NUCLEOTIDE SEQUENCE [LARGE SCALE GENOMIC DNA]</scope>
    <source>
        <tissue evidence="2">Leaf</tissue>
    </source>
</reference>
<keyword evidence="1" id="KW-0472">Membrane</keyword>
<accession>A0A822XDW2</accession>
<dbReference type="EMBL" id="DUZY01000001">
    <property type="protein sequence ID" value="DAD18367.1"/>
    <property type="molecule type" value="Genomic_DNA"/>
</dbReference>
<dbReference type="PANTHER" id="PTHR34189">
    <property type="entry name" value="TRANSMEMBRANE PROTEIN"/>
    <property type="match status" value="1"/>
</dbReference>
<dbReference type="PANTHER" id="PTHR34189:SF4">
    <property type="entry name" value="TRANSMEMBRANE PROTEIN"/>
    <property type="match status" value="1"/>
</dbReference>
<organism evidence="2 3">
    <name type="scientific">Nelumbo nucifera</name>
    <name type="common">Sacred lotus</name>
    <dbReference type="NCBI Taxonomy" id="4432"/>
    <lineage>
        <taxon>Eukaryota</taxon>
        <taxon>Viridiplantae</taxon>
        <taxon>Streptophyta</taxon>
        <taxon>Embryophyta</taxon>
        <taxon>Tracheophyta</taxon>
        <taxon>Spermatophyta</taxon>
        <taxon>Magnoliopsida</taxon>
        <taxon>Proteales</taxon>
        <taxon>Nelumbonaceae</taxon>
        <taxon>Nelumbo</taxon>
    </lineage>
</organism>
<gene>
    <name evidence="2" type="ORF">HUJ06_019830</name>
</gene>
<name>A0A822XDW2_NELNU</name>
<feature type="transmembrane region" description="Helical" evidence="1">
    <location>
        <begin position="66"/>
        <end position="85"/>
    </location>
</feature>
<dbReference type="Proteomes" id="UP000607653">
    <property type="component" value="Unassembled WGS sequence"/>
</dbReference>
<evidence type="ECO:0000256" key="1">
    <source>
        <dbReference type="SAM" id="Phobius"/>
    </source>
</evidence>
<evidence type="ECO:0000313" key="2">
    <source>
        <dbReference type="EMBL" id="DAD18367.1"/>
    </source>
</evidence>
<sequence>MHRSASANRTSDEFFLHHSSLASSSKTSPGLTLKPTLEGTDELPTYNPLSCVAKKEKQRIRIAENAVHLIPFLLVLCAIILWFFSNPDNMKEPEMLNPERVHYLL</sequence>
<keyword evidence="1" id="KW-1133">Transmembrane helix</keyword>